<dbReference type="InterPro" id="IPR036365">
    <property type="entry name" value="PGBD-like_sf"/>
</dbReference>
<dbReference type="PANTHER" id="PTHR32347">
    <property type="entry name" value="EFFLUX SYSTEM COMPONENT YKNX-RELATED"/>
    <property type="match status" value="1"/>
</dbReference>
<dbReference type="Proteomes" id="UP001500266">
    <property type="component" value="Unassembled WGS sequence"/>
</dbReference>
<keyword evidence="4" id="KW-0472">Membrane</keyword>
<comment type="subcellular location">
    <subcellularLocation>
        <location evidence="1">Cell envelope</location>
    </subcellularLocation>
</comment>
<feature type="region of interest" description="Disordered" evidence="3">
    <location>
        <begin position="69"/>
        <end position="96"/>
    </location>
</feature>
<dbReference type="PANTHER" id="PTHR32347:SF27">
    <property type="entry name" value="RND EFFLUX PUMP MEMBRANE FUSION PROTEIN BARREL-SANDWICH DOMAIN-CONTAINING PROTEIN"/>
    <property type="match status" value="1"/>
</dbReference>
<evidence type="ECO:0000313" key="7">
    <source>
        <dbReference type="Proteomes" id="UP001500266"/>
    </source>
</evidence>
<evidence type="ECO:0000259" key="5">
    <source>
        <dbReference type="Pfam" id="PF01471"/>
    </source>
</evidence>
<keyword evidence="7" id="KW-1185">Reference proteome</keyword>
<dbReference type="RefSeq" id="WP_345021222.1">
    <property type="nucleotide sequence ID" value="NZ_BAABDO010000033.1"/>
</dbReference>
<dbReference type="Pfam" id="PF01471">
    <property type="entry name" value="PG_binding_1"/>
    <property type="match status" value="1"/>
</dbReference>
<evidence type="ECO:0000256" key="2">
    <source>
        <dbReference type="ARBA" id="ARBA00023054"/>
    </source>
</evidence>
<dbReference type="EMBL" id="BAABDO010000033">
    <property type="protein sequence ID" value="GAA4140343.1"/>
    <property type="molecule type" value="Genomic_DNA"/>
</dbReference>
<feature type="region of interest" description="Disordered" evidence="3">
    <location>
        <begin position="1"/>
        <end position="48"/>
    </location>
</feature>
<dbReference type="InterPro" id="IPR050465">
    <property type="entry name" value="UPF0194_transport"/>
</dbReference>
<gene>
    <name evidence="6" type="ORF">GCM10022416_27330</name>
</gene>
<proteinExistence type="predicted"/>
<name>A0ABP7YSN6_9ACTN</name>
<organism evidence="6 7">
    <name type="scientific">Actinomadura keratinilytica</name>
    <dbReference type="NCBI Taxonomy" id="547461"/>
    <lineage>
        <taxon>Bacteria</taxon>
        <taxon>Bacillati</taxon>
        <taxon>Actinomycetota</taxon>
        <taxon>Actinomycetes</taxon>
        <taxon>Streptosporangiales</taxon>
        <taxon>Thermomonosporaceae</taxon>
        <taxon>Actinomadura</taxon>
    </lineage>
</organism>
<dbReference type="InterPro" id="IPR036366">
    <property type="entry name" value="PGBDSf"/>
</dbReference>
<dbReference type="Gene3D" id="1.10.101.10">
    <property type="entry name" value="PGBD-like superfamily/PGBD"/>
    <property type="match status" value="1"/>
</dbReference>
<feature type="domain" description="Peptidoglycan binding-like" evidence="5">
    <location>
        <begin position="166"/>
        <end position="222"/>
    </location>
</feature>
<evidence type="ECO:0000256" key="1">
    <source>
        <dbReference type="ARBA" id="ARBA00004196"/>
    </source>
</evidence>
<dbReference type="InterPro" id="IPR002477">
    <property type="entry name" value="Peptidoglycan-bd-like"/>
</dbReference>
<dbReference type="Gene3D" id="2.40.420.20">
    <property type="match status" value="1"/>
</dbReference>
<evidence type="ECO:0000256" key="4">
    <source>
        <dbReference type="SAM" id="Phobius"/>
    </source>
</evidence>
<feature type="transmembrane region" description="Helical" evidence="4">
    <location>
        <begin position="49"/>
        <end position="68"/>
    </location>
</feature>
<feature type="compositionally biased region" description="Polar residues" evidence="3">
    <location>
        <begin position="1"/>
        <end position="15"/>
    </location>
</feature>
<keyword evidence="2" id="KW-0175">Coiled coil</keyword>
<evidence type="ECO:0000313" key="6">
    <source>
        <dbReference type="EMBL" id="GAA4140343.1"/>
    </source>
</evidence>
<evidence type="ECO:0000256" key="3">
    <source>
        <dbReference type="SAM" id="MobiDB-lite"/>
    </source>
</evidence>
<keyword evidence="4" id="KW-1133">Transmembrane helix</keyword>
<comment type="caution">
    <text evidence="6">The sequence shown here is derived from an EMBL/GenBank/DDBJ whole genome shotgun (WGS) entry which is preliminary data.</text>
</comment>
<protein>
    <recommendedName>
        <fullName evidence="5">Peptidoglycan binding-like domain-containing protein</fullName>
    </recommendedName>
</protein>
<reference evidence="7" key="1">
    <citation type="journal article" date="2019" name="Int. J. Syst. Evol. Microbiol.">
        <title>The Global Catalogue of Microorganisms (GCM) 10K type strain sequencing project: providing services to taxonomists for standard genome sequencing and annotation.</title>
        <authorList>
            <consortium name="The Broad Institute Genomics Platform"/>
            <consortium name="The Broad Institute Genome Sequencing Center for Infectious Disease"/>
            <person name="Wu L."/>
            <person name="Ma J."/>
        </authorList>
    </citation>
    <scope>NUCLEOTIDE SEQUENCE [LARGE SCALE GENOMIC DNA]</scope>
    <source>
        <strain evidence="7">JCM 17316</strain>
    </source>
</reference>
<feature type="compositionally biased region" description="Basic residues" evidence="3">
    <location>
        <begin position="37"/>
        <end position="48"/>
    </location>
</feature>
<accession>A0ABP7YSN6</accession>
<dbReference type="SUPFAM" id="SSF47090">
    <property type="entry name" value="PGBD-like"/>
    <property type="match status" value="1"/>
</dbReference>
<sequence length="402" mass="41663">MSTTQPVHSAPSGDSESGRTAGLATGPAGQTTDPRLKPRRPRRRRRRRIVAAGAAVAVVGAAGVAYAVSTSGSSGEKNNNWTNNSPTSLASVTQGRLSSRIPVSGTLGYAGSYKIINKASGTFTKLPKVGQTIKSGQVMYRVDGKPVIFLKGSTPVYRDLKRGLKGADVRALNTALVALGYADRSELNPKSNYFGWATEDAVEELQDDMGLEETGEVGTDMVVFLPRDQLRVTEVNATNGTRAGTDMTVFSASSTDRQISVDLEASNQGNVKPGDKVTITLPNLKTTQGVVTAVGAVAKKADDGSLTVGVTIRPLDKKATGTLDKAPVQVSIVTETEDSVLSVPVNALLALAGGGYAVEVVGANGARTLVPVELGIFDNEAGRVAVTGQGLTAGQKVVVPAS</sequence>
<keyword evidence="4" id="KW-0812">Transmembrane</keyword>